<feature type="non-terminal residue" evidence="1">
    <location>
        <position position="1"/>
    </location>
</feature>
<proteinExistence type="predicted"/>
<name>A0ABY7EI67_MYAAR</name>
<organism evidence="1 2">
    <name type="scientific">Mya arenaria</name>
    <name type="common">Soft-shell clam</name>
    <dbReference type="NCBI Taxonomy" id="6604"/>
    <lineage>
        <taxon>Eukaryota</taxon>
        <taxon>Metazoa</taxon>
        <taxon>Spiralia</taxon>
        <taxon>Lophotrochozoa</taxon>
        <taxon>Mollusca</taxon>
        <taxon>Bivalvia</taxon>
        <taxon>Autobranchia</taxon>
        <taxon>Heteroconchia</taxon>
        <taxon>Euheterodonta</taxon>
        <taxon>Imparidentia</taxon>
        <taxon>Neoheterodontei</taxon>
        <taxon>Myida</taxon>
        <taxon>Myoidea</taxon>
        <taxon>Myidae</taxon>
        <taxon>Mya</taxon>
    </lineage>
</organism>
<dbReference type="InterPro" id="IPR037293">
    <property type="entry name" value="Gal_Oxidase_central_sf"/>
</dbReference>
<evidence type="ECO:0000313" key="2">
    <source>
        <dbReference type="Proteomes" id="UP001164746"/>
    </source>
</evidence>
<protein>
    <submittedName>
        <fullName evidence="1">Uncharacterized protein</fullName>
    </submittedName>
</protein>
<accession>A0ABY7EI67</accession>
<gene>
    <name evidence="1" type="ORF">MAR_018306</name>
</gene>
<sequence length="425" mass="47205">MPGGAVDLYASQHTMEAIDVKRKLSKASEETMLPETKRARSKDEGELFEQITNTDTPRESNVIYSQQTSYGTQSLGSCSVGSDVSGDVLSGDETDYPSIEEGTRNMLHESMEANELTQEIIDEDDSSEMFDESMCFREGSAEDKRKCRMLKRVSDALFGFDDVDGPSESIDDTPDDIQDASDVISYLQNNVSPDVQTEVAKYLASGCLEFVHISLSNIHHFYHVAHNLRLKQLRDHCLNFCFLSNQDDLIARFEGCECQLSVKRRSAGGYERSQSIVSNPDENEPPQYYIVFTGNSQSGPGKDTKQISVMVIDMSERQDVYDTKIDKLSQLGNGFACCSVEVSESPYVFISGGEGKSTTMSQYDVLLGRWNKCAKMLHGRSQHAMVAVGQTSVVVLGGLEVPCIEEYDEENCATRTSLQVLFHST</sequence>
<reference evidence="1" key="1">
    <citation type="submission" date="2022-11" db="EMBL/GenBank/DDBJ databases">
        <title>Centuries of genome instability and evolution in soft-shell clam transmissible cancer (bioRxiv).</title>
        <authorList>
            <person name="Hart S.F.M."/>
            <person name="Yonemitsu M.A."/>
            <person name="Giersch R.M."/>
            <person name="Beal B.F."/>
            <person name="Arriagada G."/>
            <person name="Davis B.W."/>
            <person name="Ostrander E.A."/>
            <person name="Goff S.P."/>
            <person name="Metzger M.J."/>
        </authorList>
    </citation>
    <scope>NUCLEOTIDE SEQUENCE</scope>
    <source>
        <strain evidence="1">MELC-2E11</strain>
        <tissue evidence="1">Siphon/mantle</tissue>
    </source>
</reference>
<dbReference type="Gene3D" id="2.130.10.80">
    <property type="entry name" value="Galactose oxidase/kelch, beta-propeller"/>
    <property type="match status" value="1"/>
</dbReference>
<dbReference type="Proteomes" id="UP001164746">
    <property type="component" value="Chromosome 6"/>
</dbReference>
<evidence type="ECO:0000313" key="1">
    <source>
        <dbReference type="EMBL" id="WAR08348.1"/>
    </source>
</evidence>
<dbReference type="InterPro" id="IPR011043">
    <property type="entry name" value="Gal_Oxase/kelch_b-propeller"/>
</dbReference>
<dbReference type="SUPFAM" id="SSF50965">
    <property type="entry name" value="Galactose oxidase, central domain"/>
    <property type="match status" value="1"/>
</dbReference>
<dbReference type="EMBL" id="CP111017">
    <property type="protein sequence ID" value="WAR08348.1"/>
    <property type="molecule type" value="Genomic_DNA"/>
</dbReference>
<keyword evidence="2" id="KW-1185">Reference proteome</keyword>